<dbReference type="UniPathway" id="UPA00047">
    <property type="reaction ID" value="UER00057"/>
</dbReference>
<evidence type="ECO:0000256" key="13">
    <source>
        <dbReference type="ARBA" id="ARBA00029437"/>
    </source>
</evidence>
<feature type="region of interest" description="Disordered" evidence="16">
    <location>
        <begin position="578"/>
        <end position="603"/>
    </location>
</feature>
<dbReference type="EC" id="4.2.1.9" evidence="14 15"/>
<evidence type="ECO:0000256" key="16">
    <source>
        <dbReference type="SAM" id="MobiDB-lite"/>
    </source>
</evidence>
<feature type="domain" description="Dihydroxy-acid/6-phosphogluconate dehydratase C-terminal" evidence="18">
    <location>
        <begin position="389"/>
        <end position="574"/>
    </location>
</feature>
<dbReference type="EMBL" id="RKQN01000004">
    <property type="protein sequence ID" value="RPE75754.1"/>
    <property type="molecule type" value="Genomic_DNA"/>
</dbReference>
<feature type="modified residue" description="N6-carboxylysine" evidence="15">
    <location>
        <position position="136"/>
    </location>
</feature>
<dbReference type="Pfam" id="PF00920">
    <property type="entry name" value="ILVD_EDD_N"/>
    <property type="match status" value="1"/>
</dbReference>
<evidence type="ECO:0000256" key="7">
    <source>
        <dbReference type="ARBA" id="ARBA00023004"/>
    </source>
</evidence>
<comment type="pathway">
    <text evidence="12 15">Amino-acid biosynthesis; L-valine biosynthesis; L-valine from pyruvate: step 3/4.</text>
</comment>
<keyword evidence="5 15" id="KW-0479">Metal-binding</keyword>
<evidence type="ECO:0000256" key="5">
    <source>
        <dbReference type="ARBA" id="ARBA00022723"/>
    </source>
</evidence>
<feature type="binding site" description="via carbamate group" evidence="15">
    <location>
        <position position="136"/>
    </location>
    <ligand>
        <name>Mg(2+)</name>
        <dbReference type="ChEBI" id="CHEBI:18420"/>
    </ligand>
</feature>
<dbReference type="Proteomes" id="UP000269708">
    <property type="component" value="Unassembled WGS sequence"/>
</dbReference>
<feature type="active site" description="Proton acceptor" evidence="15">
    <location>
        <position position="497"/>
    </location>
</feature>
<keyword evidence="7 15" id="KW-0408">Iron</keyword>
<comment type="pathway">
    <text evidence="13 15">Amino-acid biosynthesis; L-isoleucine biosynthesis; L-isoleucine from 2-oxobutanoate: step 3/4.</text>
</comment>
<dbReference type="FunFam" id="3.50.30.80:FF:000001">
    <property type="entry name" value="Dihydroxy-acid dehydratase"/>
    <property type="match status" value="1"/>
</dbReference>
<comment type="cofactor">
    <cofactor evidence="15">
        <name>[2Fe-2S] cluster</name>
        <dbReference type="ChEBI" id="CHEBI:190135"/>
    </cofactor>
    <text evidence="15">Binds 1 [2Fe-2S] cluster per subunit. This cluster acts as a Lewis acid cofactor.</text>
</comment>
<reference evidence="19 20" key="1">
    <citation type="submission" date="2018-11" db="EMBL/GenBank/DDBJ databases">
        <title>Genomic Encyclopedia of Type Strains, Phase IV (KMG-IV): sequencing the most valuable type-strain genomes for metagenomic binning, comparative biology and taxonomic classification.</title>
        <authorList>
            <person name="Goeker M."/>
        </authorList>
    </citation>
    <scope>NUCLEOTIDE SEQUENCE [LARGE SCALE GENOMIC DNA]</scope>
    <source>
        <strain evidence="19 20">DSM 25623</strain>
    </source>
</reference>
<evidence type="ECO:0000256" key="15">
    <source>
        <dbReference type="HAMAP-Rule" id="MF_00012"/>
    </source>
</evidence>
<evidence type="ECO:0000256" key="14">
    <source>
        <dbReference type="ARBA" id="ARBA00029490"/>
    </source>
</evidence>
<evidence type="ECO:0000256" key="3">
    <source>
        <dbReference type="ARBA" id="ARBA00022605"/>
    </source>
</evidence>
<feature type="binding site" evidence="15">
    <location>
        <position position="471"/>
    </location>
    <ligand>
        <name>Mg(2+)</name>
        <dbReference type="ChEBI" id="CHEBI:18420"/>
    </ligand>
</feature>
<feature type="binding site" evidence="15">
    <location>
        <position position="61"/>
    </location>
    <ligand>
        <name>[2Fe-2S] cluster</name>
        <dbReference type="ChEBI" id="CHEBI:190135"/>
    </ligand>
</feature>
<evidence type="ECO:0000259" key="18">
    <source>
        <dbReference type="Pfam" id="PF24877"/>
    </source>
</evidence>
<dbReference type="InterPro" id="IPR056740">
    <property type="entry name" value="ILV_EDD_C"/>
</dbReference>
<keyword evidence="9 15" id="KW-0456">Lyase</keyword>
<evidence type="ECO:0000256" key="2">
    <source>
        <dbReference type="ARBA" id="ARBA00006486"/>
    </source>
</evidence>
<dbReference type="InterPro" id="IPR020558">
    <property type="entry name" value="DiOHA_6PGluconate_deHydtase_CS"/>
</dbReference>
<feature type="binding site" evidence="15">
    <location>
        <position position="135"/>
    </location>
    <ligand>
        <name>Mg(2+)</name>
        <dbReference type="ChEBI" id="CHEBI:18420"/>
    </ligand>
</feature>
<protein>
    <recommendedName>
        <fullName evidence="14 15">Dihydroxy-acid dehydratase</fullName>
        <shortName evidence="15">DAD</shortName>
        <ecNumber evidence="14 15">4.2.1.9</ecNumber>
    </recommendedName>
</protein>
<dbReference type="InterPro" id="IPR050165">
    <property type="entry name" value="DHAD_IlvD/Edd"/>
</dbReference>
<dbReference type="GO" id="GO:0051537">
    <property type="term" value="F:2 iron, 2 sulfur cluster binding"/>
    <property type="evidence" value="ECO:0007669"/>
    <property type="project" value="UniProtKB-UniRule"/>
</dbReference>
<dbReference type="SUPFAM" id="SSF52016">
    <property type="entry name" value="LeuD/IlvD-like"/>
    <property type="match status" value="1"/>
</dbReference>
<evidence type="ECO:0000313" key="19">
    <source>
        <dbReference type="EMBL" id="RPE75754.1"/>
    </source>
</evidence>
<dbReference type="PROSITE" id="PS00886">
    <property type="entry name" value="ILVD_EDD_1"/>
    <property type="match status" value="1"/>
</dbReference>
<comment type="similarity">
    <text evidence="2 15">Belongs to the IlvD/Edd family.</text>
</comment>
<dbReference type="InterPro" id="IPR037237">
    <property type="entry name" value="IlvD/EDD_N"/>
</dbReference>
<keyword evidence="6 15" id="KW-0460">Magnesium</keyword>
<keyword evidence="10 15" id="KW-0100">Branched-chain amino acid biosynthesis</keyword>
<dbReference type="AlphaFoldDB" id="A0A3N4VRT0"/>
<feature type="region of interest" description="Disordered" evidence="16">
    <location>
        <begin position="615"/>
        <end position="657"/>
    </location>
</feature>
<accession>A0A3N4VRT0</accession>
<dbReference type="Gene3D" id="3.50.30.80">
    <property type="entry name" value="IlvD/EDD C-terminal domain-like"/>
    <property type="match status" value="1"/>
</dbReference>
<comment type="subunit">
    <text evidence="15">Homodimer.</text>
</comment>
<dbReference type="PANTHER" id="PTHR21000:SF5">
    <property type="entry name" value="DIHYDROXY-ACID DEHYDRATASE, MITOCHONDRIAL"/>
    <property type="match status" value="1"/>
</dbReference>
<comment type="catalytic activity">
    <reaction evidence="15">
        <text>(2R,3R)-2,3-dihydroxy-3-methylpentanoate = (S)-3-methyl-2-oxopentanoate + H2O</text>
        <dbReference type="Rhea" id="RHEA:27694"/>
        <dbReference type="ChEBI" id="CHEBI:15377"/>
        <dbReference type="ChEBI" id="CHEBI:35146"/>
        <dbReference type="ChEBI" id="CHEBI:49258"/>
        <dbReference type="EC" id="4.2.1.9"/>
    </reaction>
</comment>
<comment type="caution">
    <text evidence="19">The sequence shown here is derived from an EMBL/GenBank/DDBJ whole genome shotgun (WGS) entry which is preliminary data.</text>
</comment>
<keyword evidence="4 15" id="KW-0001">2Fe-2S</keyword>
<feature type="domain" description="Dihydroxy-acid/6-phosphogluconate dehydratase N-terminal" evidence="17">
    <location>
        <begin position="46"/>
        <end position="361"/>
    </location>
</feature>
<evidence type="ECO:0000256" key="12">
    <source>
        <dbReference type="ARBA" id="ARBA00029436"/>
    </source>
</evidence>
<sequence length="657" mass="68256">MRFPAPKNRIEDRRTVRSNAIKQGPARAPARAMLRAAGLDDAAIDRPLVAVVHTWTDVSPCNLTLRELAQHVREGVREHGGTPIEFNTVAVTDGIAMGTDGMRASLASRETIADSIELAVSGHCLDAMVLLVGCDKTIPAAAMAAARLDIPTVILYGGTILPGHCRQDGTDKPLTVQDVFEAVGAHSAGRIDDAELHRIESHACPGAGACGGQFTANTMAMVLTFLGLSPLQLNDIPAVHADKPAAARRCGALAMRLLREGGPRPRALLSPAALRNAARAVSATAGSTNAALHLLAIAHEAGVPFDLEEFEAAASTPVIADLKPGGRYTAAEMYEQGGTALVARELRAAGLIEDIPTVTGRCFFAELDAACESLAKAAAAGGDSNAARDVVRPVSDPIKPRGGYSILYGDLAPEGCIVKLAGHGRERFEGTARVFDSEEAAFAAVQARRIRAGDVVVIRFEGPAGGPGMREMLAVTAALVGQGLGNDVALITDGRFSGATHGFMVGHIAPEAARGGPIARLRDGDRVRIDVRARRIDAVGVDLAAREPVRIAPRVTTGVLAKYARLVGSAARGAVTAPGPIDPNFQEPSFHPASATPSEAAPIGHDLPLARLRGSDGVEASGATPSRASAPHPHPFPQAGEGEPGSRPIHIALQETP</sequence>
<dbReference type="InterPro" id="IPR000581">
    <property type="entry name" value="ILV_EDD_N"/>
</dbReference>
<evidence type="ECO:0000256" key="8">
    <source>
        <dbReference type="ARBA" id="ARBA00023014"/>
    </source>
</evidence>
<gene>
    <name evidence="15" type="primary">ilvD</name>
    <name evidence="19" type="ORF">EDC50_2648</name>
</gene>
<dbReference type="PROSITE" id="PS00887">
    <property type="entry name" value="ILVD_EDD_2"/>
    <property type="match status" value="1"/>
</dbReference>
<dbReference type="PANTHER" id="PTHR21000">
    <property type="entry name" value="DIHYDROXY-ACID DEHYDRATASE DAD"/>
    <property type="match status" value="1"/>
</dbReference>
<dbReference type="GO" id="GO:0009097">
    <property type="term" value="P:isoleucine biosynthetic process"/>
    <property type="evidence" value="ECO:0007669"/>
    <property type="project" value="UniProtKB-UniRule"/>
</dbReference>
<comment type="cofactor">
    <cofactor evidence="1 15">
        <name>Mg(2+)</name>
        <dbReference type="ChEBI" id="CHEBI:18420"/>
    </cofactor>
</comment>
<comment type="caution">
    <text evidence="15">Lacks conserved residue(s) required for the propagation of feature annotation.</text>
</comment>
<dbReference type="SUPFAM" id="SSF143975">
    <property type="entry name" value="IlvD/EDD N-terminal domain-like"/>
    <property type="match status" value="1"/>
</dbReference>
<dbReference type="InterPro" id="IPR042096">
    <property type="entry name" value="Dihydro-acid_dehy_C"/>
</dbReference>
<comment type="function">
    <text evidence="15">Functions in the biosynthesis of branched-chain amino acids. Catalyzes the dehydration of (2R,3R)-2,3-dihydroxy-3-methylpentanoate (2,3-dihydroxy-3-methylvalerate) into 2-oxo-3-methylpentanoate (2-oxo-3-methylvalerate) and of (2R)-2,3-dihydroxy-3-methylbutanoate (2,3-dihydroxyisovalerate) into 2-oxo-3-methylbutanoate (2-oxoisovalerate), the penultimate precursor to L-isoleucine and L-valine, respectively.</text>
</comment>
<evidence type="ECO:0000256" key="11">
    <source>
        <dbReference type="ARBA" id="ARBA00029304"/>
    </source>
</evidence>
<dbReference type="GO" id="GO:0000287">
    <property type="term" value="F:magnesium ion binding"/>
    <property type="evidence" value="ECO:0007669"/>
    <property type="project" value="UniProtKB-UniRule"/>
</dbReference>
<proteinExistence type="inferred from homology"/>
<feature type="binding site" evidence="15">
    <location>
        <position position="93"/>
    </location>
    <ligand>
        <name>Mg(2+)</name>
        <dbReference type="ChEBI" id="CHEBI:18420"/>
    </ligand>
</feature>
<name>A0A3N4VRT0_9GAMM</name>
<evidence type="ECO:0000256" key="9">
    <source>
        <dbReference type="ARBA" id="ARBA00023239"/>
    </source>
</evidence>
<evidence type="ECO:0000313" key="20">
    <source>
        <dbReference type="Proteomes" id="UP000269708"/>
    </source>
</evidence>
<dbReference type="Pfam" id="PF24877">
    <property type="entry name" value="ILV_EDD_C"/>
    <property type="match status" value="1"/>
</dbReference>
<keyword evidence="3 15" id="KW-0028">Amino-acid biosynthesis</keyword>
<organism evidence="19 20">
    <name type="scientific">Vulcaniibacterium tengchongense</name>
    <dbReference type="NCBI Taxonomy" id="1273429"/>
    <lineage>
        <taxon>Bacteria</taxon>
        <taxon>Pseudomonadati</taxon>
        <taxon>Pseudomonadota</taxon>
        <taxon>Gammaproteobacteria</taxon>
        <taxon>Lysobacterales</taxon>
        <taxon>Lysobacteraceae</taxon>
        <taxon>Vulcaniibacterium</taxon>
    </lineage>
</organism>
<keyword evidence="20" id="KW-1185">Reference proteome</keyword>
<dbReference type="HAMAP" id="MF_00012">
    <property type="entry name" value="IlvD"/>
    <property type="match status" value="1"/>
</dbReference>
<dbReference type="UniPathway" id="UPA00049">
    <property type="reaction ID" value="UER00061"/>
</dbReference>
<keyword evidence="8 15" id="KW-0411">Iron-sulfur</keyword>
<dbReference type="GO" id="GO:0009099">
    <property type="term" value="P:L-valine biosynthetic process"/>
    <property type="evidence" value="ECO:0007669"/>
    <property type="project" value="UniProtKB-UniRule"/>
</dbReference>
<dbReference type="InterPro" id="IPR004404">
    <property type="entry name" value="DihydroxyA_deHydtase"/>
</dbReference>
<evidence type="ECO:0000256" key="10">
    <source>
        <dbReference type="ARBA" id="ARBA00023304"/>
    </source>
</evidence>
<evidence type="ECO:0000259" key="17">
    <source>
        <dbReference type="Pfam" id="PF00920"/>
    </source>
</evidence>
<evidence type="ECO:0000256" key="1">
    <source>
        <dbReference type="ARBA" id="ARBA00001946"/>
    </source>
</evidence>
<dbReference type="GO" id="GO:0004160">
    <property type="term" value="F:dihydroxy-acid dehydratase activity"/>
    <property type="evidence" value="ECO:0007669"/>
    <property type="project" value="UniProtKB-UniRule"/>
</dbReference>
<evidence type="ECO:0000256" key="6">
    <source>
        <dbReference type="ARBA" id="ARBA00022842"/>
    </source>
</evidence>
<evidence type="ECO:0000256" key="4">
    <source>
        <dbReference type="ARBA" id="ARBA00022714"/>
    </source>
</evidence>
<comment type="catalytic activity">
    <reaction evidence="11">
        <text>(2R)-2,3-dihydroxy-3-methylbutanoate = 3-methyl-2-oxobutanoate + H2O</text>
        <dbReference type="Rhea" id="RHEA:24809"/>
        <dbReference type="ChEBI" id="CHEBI:11851"/>
        <dbReference type="ChEBI" id="CHEBI:15377"/>
        <dbReference type="ChEBI" id="CHEBI:49072"/>
        <dbReference type="EC" id="4.2.1.9"/>
    </reaction>
    <physiologicalReaction direction="left-to-right" evidence="11">
        <dbReference type="Rhea" id="RHEA:24810"/>
    </physiologicalReaction>
</comment>
<dbReference type="NCBIfam" id="NF002068">
    <property type="entry name" value="PRK00911.1"/>
    <property type="match status" value="1"/>
</dbReference>